<evidence type="ECO:0000256" key="6">
    <source>
        <dbReference type="ARBA" id="ARBA00023228"/>
    </source>
</evidence>
<evidence type="ECO:0000256" key="10">
    <source>
        <dbReference type="SAM" id="MobiDB-lite"/>
    </source>
</evidence>
<keyword evidence="4" id="KW-0963">Cytoplasm</keyword>
<evidence type="ECO:0000259" key="11">
    <source>
        <dbReference type="PROSITE" id="PS51886"/>
    </source>
</evidence>
<feature type="region of interest" description="Disordered" evidence="10">
    <location>
        <begin position="384"/>
        <end position="415"/>
    </location>
</feature>
<comment type="caution">
    <text evidence="12">The sequence shown here is derived from an EMBL/GenBank/DDBJ whole genome shotgun (WGS) entry which is preliminary data.</text>
</comment>
<dbReference type="SMART" id="SM00584">
    <property type="entry name" value="TLDc"/>
    <property type="match status" value="1"/>
</dbReference>
<dbReference type="Pfam" id="PF07534">
    <property type="entry name" value="TLD"/>
    <property type="match status" value="1"/>
</dbReference>
<evidence type="ECO:0000256" key="9">
    <source>
        <dbReference type="ARBA" id="ARBA00042134"/>
    </source>
</evidence>
<evidence type="ECO:0000313" key="12">
    <source>
        <dbReference type="EMBL" id="CAJ0577715.1"/>
    </source>
</evidence>
<dbReference type="InterPro" id="IPR006571">
    <property type="entry name" value="TLDc_dom"/>
</dbReference>
<dbReference type="PROSITE" id="PS51886">
    <property type="entry name" value="TLDC"/>
    <property type="match status" value="1"/>
</dbReference>
<dbReference type="GO" id="GO:0016020">
    <property type="term" value="C:membrane"/>
    <property type="evidence" value="ECO:0007669"/>
    <property type="project" value="UniProtKB-SubCell"/>
</dbReference>
<dbReference type="EMBL" id="CATQJA010002651">
    <property type="protein sequence ID" value="CAJ0577715.1"/>
    <property type="molecule type" value="Genomic_DNA"/>
</dbReference>
<dbReference type="GO" id="GO:0005634">
    <property type="term" value="C:nucleus"/>
    <property type="evidence" value="ECO:0007669"/>
    <property type="project" value="TreeGrafter"/>
</dbReference>
<dbReference type="PANTHER" id="PTHR23354:SF131">
    <property type="entry name" value="MTOR-ASSOCIATED PROTEIN MEAK7"/>
    <property type="match status" value="1"/>
</dbReference>
<keyword evidence="5" id="KW-0472">Membrane</keyword>
<feature type="domain" description="TLDc" evidence="11">
    <location>
        <begin position="184"/>
        <end position="351"/>
    </location>
</feature>
<dbReference type="PANTHER" id="PTHR23354">
    <property type="entry name" value="NUCLEOLAR PROTEIN 7/ESTROGEN RECEPTOR COACTIVATOR-RELATED"/>
    <property type="match status" value="1"/>
</dbReference>
<dbReference type="AlphaFoldDB" id="A0AA36G9R3"/>
<reference evidence="12" key="1">
    <citation type="submission" date="2023-06" db="EMBL/GenBank/DDBJ databases">
        <authorList>
            <person name="Delattre M."/>
        </authorList>
    </citation>
    <scope>NUCLEOTIDE SEQUENCE</scope>
    <source>
        <strain evidence="12">AF72</strain>
    </source>
</reference>
<sequence length="415" mass="46028">MSFFKKYFAADEKGDSQPRAMNLDAQQAKITWKTLHDGSKGGKIERQKFAELFPALTPVQATFFASLAKGADKVTVEKTFALIDSLHGGVEDLADALLSVFPDPLQALKATIDVFAVRAKVSAMGSEKLLRYFTREAPKDPSRFGRWLHACPIALPLLRYIIDGFTGGMAQDSELLPRLSASSDLLNEAALAVINANLPMERRRDWTQLFSTNRQGSSFSQLSQKIDGQGPCLLVIESTDGHVFGCFASEGFCTGPQYRGNATSFLFAAHPEIQISNATGRTDNYAYMNYQQQQMPNGIGMGGYEQVWPLFVAEDFGEGLCQHHVSSFENINLCGDKQKFSIKTIEAWRCGERPKAFNAEGEEVYVNQSTKSILDKDPQARALLEMSGRKMHSEAYRDPAPLLDDVDPDLIQRKK</sequence>
<gene>
    <name evidence="12" type="ORF">MSPICULIGERA_LOCUS15983</name>
</gene>
<accession>A0AA36G9R3</accession>
<dbReference type="GO" id="GO:0005764">
    <property type="term" value="C:lysosome"/>
    <property type="evidence" value="ECO:0007669"/>
    <property type="project" value="UniProtKB-SubCell"/>
</dbReference>
<organism evidence="12 13">
    <name type="scientific">Mesorhabditis spiculigera</name>
    <dbReference type="NCBI Taxonomy" id="96644"/>
    <lineage>
        <taxon>Eukaryota</taxon>
        <taxon>Metazoa</taxon>
        <taxon>Ecdysozoa</taxon>
        <taxon>Nematoda</taxon>
        <taxon>Chromadorea</taxon>
        <taxon>Rhabditida</taxon>
        <taxon>Rhabditina</taxon>
        <taxon>Rhabditomorpha</taxon>
        <taxon>Rhabditoidea</taxon>
        <taxon>Rhabditidae</taxon>
        <taxon>Mesorhabditinae</taxon>
        <taxon>Mesorhabditis</taxon>
    </lineage>
</organism>
<comment type="subcellular location">
    <subcellularLocation>
        <location evidence="3">Cytoplasm</location>
    </subcellularLocation>
    <subcellularLocation>
        <location evidence="2">Lysosome</location>
    </subcellularLocation>
    <subcellularLocation>
        <location evidence="1">Membrane</location>
    </subcellularLocation>
</comment>
<keyword evidence="13" id="KW-1185">Reference proteome</keyword>
<evidence type="ECO:0000256" key="5">
    <source>
        <dbReference type="ARBA" id="ARBA00023136"/>
    </source>
</evidence>
<protein>
    <recommendedName>
        <fullName evidence="7">MTOR-associated protein MEAK7</fullName>
    </recommendedName>
    <alternativeName>
        <fullName evidence="9">TBC/LysM-associated domain-containing protein 1</fullName>
    </alternativeName>
    <alternativeName>
        <fullName evidence="8">TLD domain-containing protein 1</fullName>
    </alternativeName>
</protein>
<evidence type="ECO:0000256" key="7">
    <source>
        <dbReference type="ARBA" id="ARBA00039594"/>
    </source>
</evidence>
<name>A0AA36G9R3_9BILA</name>
<feature type="compositionally biased region" description="Basic and acidic residues" evidence="10">
    <location>
        <begin position="387"/>
        <end position="397"/>
    </location>
</feature>
<evidence type="ECO:0000256" key="8">
    <source>
        <dbReference type="ARBA" id="ARBA00041780"/>
    </source>
</evidence>
<feature type="non-terminal residue" evidence="12">
    <location>
        <position position="415"/>
    </location>
</feature>
<evidence type="ECO:0000256" key="3">
    <source>
        <dbReference type="ARBA" id="ARBA00004496"/>
    </source>
</evidence>
<evidence type="ECO:0000256" key="2">
    <source>
        <dbReference type="ARBA" id="ARBA00004371"/>
    </source>
</evidence>
<dbReference type="Proteomes" id="UP001177023">
    <property type="component" value="Unassembled WGS sequence"/>
</dbReference>
<proteinExistence type="predicted"/>
<evidence type="ECO:0000256" key="1">
    <source>
        <dbReference type="ARBA" id="ARBA00004370"/>
    </source>
</evidence>
<evidence type="ECO:0000313" key="13">
    <source>
        <dbReference type="Proteomes" id="UP001177023"/>
    </source>
</evidence>
<evidence type="ECO:0000256" key="4">
    <source>
        <dbReference type="ARBA" id="ARBA00022490"/>
    </source>
</evidence>
<dbReference type="GO" id="GO:0006979">
    <property type="term" value="P:response to oxidative stress"/>
    <property type="evidence" value="ECO:0007669"/>
    <property type="project" value="TreeGrafter"/>
</dbReference>
<keyword evidence="6" id="KW-0458">Lysosome</keyword>